<reference evidence="4" key="1">
    <citation type="submission" date="2025-08" db="UniProtKB">
        <authorList>
            <consortium name="RefSeq"/>
        </authorList>
    </citation>
    <scope>IDENTIFICATION</scope>
</reference>
<feature type="region of interest" description="Disordered" evidence="2">
    <location>
        <begin position="126"/>
        <end position="147"/>
    </location>
</feature>
<feature type="coiled-coil region" evidence="1">
    <location>
        <begin position="251"/>
        <end position="278"/>
    </location>
</feature>
<evidence type="ECO:0000313" key="4">
    <source>
        <dbReference type="RefSeq" id="XP_011634806.1"/>
    </source>
</evidence>
<sequence>MHYQFYNDEEEFEPRVVPKPIAKRDLFIVPTVPEVSLIFEKSAIHNSINESTAKSPTKLTSSVQISNDVVKVINPMSPISHNPNNPNSYAAWKKENYSRDISTSSTTCVLPLCRNSYHALPLGLQNSSAQKQQEQDKINDKQEKQRTHEYTTKVNDTIYEKSVKFKCSNTEDFYDLTDQNHVSSSDKKQSSSHTSSLQRTTLGITKHTETSSDIIPSDTLKKLEHFQTPYEYQQSHALSYPNCNVDNNETVKTLLQLVNSQNEQIKNLQLQVDRLVRMQEENFKNKSSCLCSQSLTNQVLRYPINCYDTALSSTLTQSHNQGINKNIISQNTSVIEKKDLENLSENNKSEIALEQQSKKTFMEQKVSIGVMTSFEFTVQNSPFFMDSEIYEKKETHKESSNINTRNTNIHDTAEPINRYKNTFTRKPAGAAQLENIVEDSESYLSSSQQQSSNLNANSSMKEFLKMYQHLAADLSREEMHKEIYIGKDSNMNKHMQNARKISNASMNVDHSSTRDANYNKALEQTNDYRIINNGERNIDETNIDKHPTCNIHLPVTDYYNHKNKEYDTNIKRIKDIGDSMILSGGDLKVFERPPPTPEPSIHVEMQEYMSDDESDKLKHTSKIGWTFYNNVLGQVNEILQNSGVIDDKDLNDAKTICNIEQENDVETRTVLNPVKAATLEQLQKLGISLTENNEHKESNSNKTLDFDSSYYPRLDCQANMIHSTSVVNETNTSMHMKALALKYLSDEQLADIALHKQESSSLKHFMLSNMQGTDMSFATMRYLERYQLLPGKNNQIEGVNQIHDQVSSKHDFKLAMIKNNPALRRCPFVQTSETTCPSRILELSTLKRQPKLL</sequence>
<feature type="region of interest" description="Disordered" evidence="2">
    <location>
        <begin position="180"/>
        <end position="210"/>
    </location>
</feature>
<dbReference type="GeneID" id="105425647"/>
<dbReference type="Proteomes" id="UP000504615">
    <property type="component" value="Unplaced"/>
</dbReference>
<proteinExistence type="predicted"/>
<dbReference type="OrthoDB" id="76173at2759"/>
<keyword evidence="1" id="KW-0175">Coiled coil</keyword>
<evidence type="ECO:0000313" key="3">
    <source>
        <dbReference type="Proteomes" id="UP000504615"/>
    </source>
</evidence>
<accession>A0A6I9VZQ0</accession>
<gene>
    <name evidence="4" type="primary">LOC105425647</name>
</gene>
<organism evidence="3 4">
    <name type="scientific">Pogonomyrmex barbatus</name>
    <name type="common">red harvester ant</name>
    <dbReference type="NCBI Taxonomy" id="144034"/>
    <lineage>
        <taxon>Eukaryota</taxon>
        <taxon>Metazoa</taxon>
        <taxon>Ecdysozoa</taxon>
        <taxon>Arthropoda</taxon>
        <taxon>Hexapoda</taxon>
        <taxon>Insecta</taxon>
        <taxon>Pterygota</taxon>
        <taxon>Neoptera</taxon>
        <taxon>Endopterygota</taxon>
        <taxon>Hymenoptera</taxon>
        <taxon>Apocrita</taxon>
        <taxon>Aculeata</taxon>
        <taxon>Formicoidea</taxon>
        <taxon>Formicidae</taxon>
        <taxon>Myrmicinae</taxon>
        <taxon>Pogonomyrmex</taxon>
    </lineage>
</organism>
<dbReference type="KEGG" id="pbar:105425647"/>
<protein>
    <submittedName>
        <fullName evidence="4">LOW QUALITY PROTEIN: uncharacterized protein LOC105425647</fullName>
    </submittedName>
</protein>
<name>A0A6I9VZQ0_9HYME</name>
<dbReference type="AlphaFoldDB" id="A0A6I9VZQ0"/>
<feature type="compositionally biased region" description="Basic and acidic residues" evidence="2">
    <location>
        <begin position="133"/>
        <end position="147"/>
    </location>
</feature>
<keyword evidence="3" id="KW-1185">Reference proteome</keyword>
<evidence type="ECO:0000256" key="2">
    <source>
        <dbReference type="SAM" id="MobiDB-lite"/>
    </source>
</evidence>
<evidence type="ECO:0000256" key="1">
    <source>
        <dbReference type="SAM" id="Coils"/>
    </source>
</evidence>
<dbReference type="RefSeq" id="XP_011634806.1">
    <property type="nucleotide sequence ID" value="XM_011636504.1"/>
</dbReference>